<dbReference type="InterPro" id="IPR056585">
    <property type="entry name" value="Leprecan_dom"/>
</dbReference>
<feature type="domain" description="Fe2OG dioxygenase" evidence="14">
    <location>
        <begin position="837"/>
        <end position="947"/>
    </location>
</feature>
<dbReference type="Pfam" id="PF23557">
    <property type="entry name" value="TPR_leprecan"/>
    <property type="match status" value="1"/>
</dbReference>
<keyword evidence="13" id="KW-0325">Glycoprotein</keyword>
<dbReference type="GO" id="GO:0019797">
    <property type="term" value="F:procollagen-proline 3-dioxygenase activity"/>
    <property type="evidence" value="ECO:0007669"/>
    <property type="project" value="UniProtKB-EC"/>
</dbReference>
<dbReference type="GO" id="GO:0032963">
    <property type="term" value="P:collagen metabolic process"/>
    <property type="evidence" value="ECO:0007669"/>
    <property type="project" value="InterPro"/>
</dbReference>
<evidence type="ECO:0000256" key="13">
    <source>
        <dbReference type="ARBA" id="ARBA00023180"/>
    </source>
</evidence>
<evidence type="ECO:0000256" key="11">
    <source>
        <dbReference type="ARBA" id="ARBA00023002"/>
    </source>
</evidence>
<evidence type="ECO:0000256" key="8">
    <source>
        <dbReference type="ARBA" id="ARBA00022803"/>
    </source>
</evidence>
<comment type="caution">
    <text evidence="15">The sequence shown here is derived from an EMBL/GenBank/DDBJ whole genome shotgun (WGS) entry which is preliminary data.</text>
</comment>
<evidence type="ECO:0000256" key="3">
    <source>
        <dbReference type="ARBA" id="ARBA00006487"/>
    </source>
</evidence>
<dbReference type="Pfam" id="PF13640">
    <property type="entry name" value="2OG-FeII_Oxy_3"/>
    <property type="match status" value="1"/>
</dbReference>
<dbReference type="Proteomes" id="UP000735302">
    <property type="component" value="Unassembled WGS sequence"/>
</dbReference>
<evidence type="ECO:0000256" key="9">
    <source>
        <dbReference type="ARBA" id="ARBA00022824"/>
    </source>
</evidence>
<dbReference type="Gene3D" id="1.25.40.10">
    <property type="entry name" value="Tetratricopeptide repeat domain"/>
    <property type="match status" value="1"/>
</dbReference>
<dbReference type="AlphaFoldDB" id="A0AAV4D673"/>
<keyword evidence="9" id="KW-0256">Endoplasmic reticulum</keyword>
<comment type="similarity">
    <text evidence="3">Belongs to the leprecan family.</text>
</comment>
<comment type="cofactor">
    <cofactor evidence="2">
        <name>Fe cation</name>
        <dbReference type="ChEBI" id="CHEBI:24875"/>
    </cofactor>
</comment>
<keyword evidence="6" id="KW-0732">Signal</keyword>
<evidence type="ECO:0000313" key="15">
    <source>
        <dbReference type="EMBL" id="GFO39642.1"/>
    </source>
</evidence>
<dbReference type="InterPro" id="IPR005123">
    <property type="entry name" value="Oxoglu/Fe-dep_dioxygenase_dom"/>
</dbReference>
<keyword evidence="8" id="KW-0802">TPR repeat</keyword>
<evidence type="ECO:0000256" key="2">
    <source>
        <dbReference type="ARBA" id="ARBA00001962"/>
    </source>
</evidence>
<dbReference type="SMART" id="SM00702">
    <property type="entry name" value="P4Hc"/>
    <property type="match status" value="1"/>
</dbReference>
<dbReference type="EMBL" id="BLXT01007504">
    <property type="protein sequence ID" value="GFO39642.1"/>
    <property type="molecule type" value="Genomic_DNA"/>
</dbReference>
<evidence type="ECO:0000259" key="14">
    <source>
        <dbReference type="PROSITE" id="PS51471"/>
    </source>
</evidence>
<dbReference type="GO" id="GO:0005506">
    <property type="term" value="F:iron ion binding"/>
    <property type="evidence" value="ECO:0007669"/>
    <property type="project" value="InterPro"/>
</dbReference>
<dbReference type="PROSITE" id="PS51471">
    <property type="entry name" value="FE2OG_OXY"/>
    <property type="match status" value="1"/>
</dbReference>
<reference evidence="15 16" key="1">
    <citation type="journal article" date="2021" name="Elife">
        <title>Chloroplast acquisition without the gene transfer in kleptoplastic sea slugs, Plakobranchus ocellatus.</title>
        <authorList>
            <person name="Maeda T."/>
            <person name="Takahashi S."/>
            <person name="Yoshida T."/>
            <person name="Shimamura S."/>
            <person name="Takaki Y."/>
            <person name="Nagai Y."/>
            <person name="Toyoda A."/>
            <person name="Suzuki Y."/>
            <person name="Arimoto A."/>
            <person name="Ishii H."/>
            <person name="Satoh N."/>
            <person name="Nishiyama T."/>
            <person name="Hasebe M."/>
            <person name="Maruyama T."/>
            <person name="Minagawa J."/>
            <person name="Obokata J."/>
            <person name="Shigenobu S."/>
        </authorList>
    </citation>
    <scope>NUCLEOTIDE SEQUENCE [LARGE SCALE GENOMIC DNA]</scope>
</reference>
<dbReference type="InterPro" id="IPR006620">
    <property type="entry name" value="Pro_4_hyd_alph"/>
</dbReference>
<dbReference type="Gene3D" id="2.60.120.620">
    <property type="entry name" value="q2cbj1_9rhob like domain"/>
    <property type="match status" value="1"/>
</dbReference>
<sequence length="981" mass="112885">MSDPLKKGQLHSAYSNFRLTSFCKHKHTVRYMDRCVFTRSTLFVISLLTLLSLINSCLSLDSSSAGEGVKIEQKLNLDLNSQIVSIAEEPQDESAQLPSKSFQKIFQEFQSKTIMDLYDGGVKAYENQLWYSCASKLERAVSTYKLTTRIISNCRLNCKKDPSQSKLYNVTSEEEIFQHVGFLLKIADCLRNCLDESLGVDYKPLPSDYVHLFETRMPYQYLQYCYYKLDQPKKAAAASYTYFLANHEDPDNTLNVVYYRDELHVPESDFQDLERAPYKAHYGRALRAYVEEDWKSVISHVEQTLEEYYLEYERCFSDCEGKEFPIGQEFSTGVTDWLVYILACKMDCPFVLNKIYTETIENFLQDMYHYLQFAYFHVQDYEKAAEATETYLLFDSSSEIMQKNKEILKAKDQVRDEDFKPRQEVVDYLKSQEDIHSLVRSMRAYRLPNEANTEVKEPLESLAEQQSPSEDWMSRYEQHGMHLIAKSVDLNRQWRFVSDGLFSGEKCEEIFTLIEGLKKGPHGSEIFDLKRAQQKLKENLDEEYEASLGVLVRAIGIVRQYTMHYFDPETPYVIKKSSLVCWSSSDKSEEKLDCYPQEDGTCVKADAMPQELTSNLYTTVTYLHSADEDGDFVFLNEDMKADRTFGLKCGRTVGFSTGDRHTLKIPKDGSKRCAMVLKYSKDPKEEEKDYTKLIILLHKVDQLRMASASQQPEVIMKRFADAGVKIVKEAKELKAKERFVADKVASEAQCSTLINMVLSAALVGDGYIHLQSKPSAISPHTEHEMFRGVTIYRAGKLAHEDVLPVGALRDFLELSENSRLLVEKYFNLTKPLYFDFTHLVCRTAVDDSNKKREDLSHPVHADNCVLKPDGSCVKEYPAFIERDYSALLYLNDDFDGGEFFFAHSNKTEQVSIRPTCGRLVGFNAGHFHGVRAVKSGTRCALALWFTLDPYFKELAHVVARKALNDKEEQQRQREKAAHEDL</sequence>
<evidence type="ECO:0000313" key="16">
    <source>
        <dbReference type="Proteomes" id="UP000735302"/>
    </source>
</evidence>
<protein>
    <recommendedName>
        <fullName evidence="4">procollagen-proline 3-dioxygenase</fullName>
        <ecNumber evidence="4">1.14.11.7</ecNumber>
    </recommendedName>
</protein>
<keyword evidence="5" id="KW-0479">Metal-binding</keyword>
<accession>A0AAV4D673</accession>
<gene>
    <name evidence="15" type="ORF">PoB_006614700</name>
</gene>
<dbReference type="EC" id="1.14.11.7" evidence="4"/>
<dbReference type="PANTHER" id="PTHR14049">
    <property type="entry name" value="LEPRECAN 1"/>
    <property type="match status" value="1"/>
</dbReference>
<keyword evidence="16" id="KW-1185">Reference proteome</keyword>
<comment type="cofactor">
    <cofactor evidence="1">
        <name>L-ascorbate</name>
        <dbReference type="ChEBI" id="CHEBI:38290"/>
    </cofactor>
</comment>
<keyword evidence="7" id="KW-0677">Repeat</keyword>
<dbReference type="GO" id="GO:0031418">
    <property type="term" value="F:L-ascorbic acid binding"/>
    <property type="evidence" value="ECO:0007669"/>
    <property type="project" value="InterPro"/>
</dbReference>
<keyword evidence="12" id="KW-0408">Iron</keyword>
<evidence type="ECO:0000256" key="4">
    <source>
        <dbReference type="ARBA" id="ARBA00012262"/>
    </source>
</evidence>
<dbReference type="InterPro" id="IPR011990">
    <property type="entry name" value="TPR-like_helical_dom_sf"/>
</dbReference>
<dbReference type="InterPro" id="IPR044862">
    <property type="entry name" value="Pro_4_hyd_alph_FE2OG_OXY"/>
</dbReference>
<keyword evidence="10" id="KW-0223">Dioxygenase</keyword>
<dbReference type="InterPro" id="IPR039575">
    <property type="entry name" value="P3H"/>
</dbReference>
<organism evidence="15 16">
    <name type="scientific">Plakobranchus ocellatus</name>
    <dbReference type="NCBI Taxonomy" id="259542"/>
    <lineage>
        <taxon>Eukaryota</taxon>
        <taxon>Metazoa</taxon>
        <taxon>Spiralia</taxon>
        <taxon>Lophotrochozoa</taxon>
        <taxon>Mollusca</taxon>
        <taxon>Gastropoda</taxon>
        <taxon>Heterobranchia</taxon>
        <taxon>Euthyneura</taxon>
        <taxon>Panpulmonata</taxon>
        <taxon>Sacoglossa</taxon>
        <taxon>Placobranchoidea</taxon>
        <taxon>Plakobranchidae</taxon>
        <taxon>Plakobranchus</taxon>
    </lineage>
</organism>
<evidence type="ECO:0000256" key="5">
    <source>
        <dbReference type="ARBA" id="ARBA00022723"/>
    </source>
</evidence>
<dbReference type="PANTHER" id="PTHR14049:SF9">
    <property type="entry name" value="PROCOLLAGEN-PROLINE 3-DIOXYGENASE"/>
    <property type="match status" value="1"/>
</dbReference>
<evidence type="ECO:0000256" key="6">
    <source>
        <dbReference type="ARBA" id="ARBA00022729"/>
    </source>
</evidence>
<evidence type="ECO:0000256" key="7">
    <source>
        <dbReference type="ARBA" id="ARBA00022737"/>
    </source>
</evidence>
<proteinExistence type="inferred from homology"/>
<keyword evidence="11" id="KW-0560">Oxidoreductase</keyword>
<dbReference type="GO" id="GO:0005783">
    <property type="term" value="C:endoplasmic reticulum"/>
    <property type="evidence" value="ECO:0007669"/>
    <property type="project" value="TreeGrafter"/>
</dbReference>
<name>A0AAV4D673_9GAST</name>
<evidence type="ECO:0000256" key="1">
    <source>
        <dbReference type="ARBA" id="ARBA00001961"/>
    </source>
</evidence>
<evidence type="ECO:0000256" key="10">
    <source>
        <dbReference type="ARBA" id="ARBA00022964"/>
    </source>
</evidence>
<evidence type="ECO:0000256" key="12">
    <source>
        <dbReference type="ARBA" id="ARBA00023004"/>
    </source>
</evidence>